<dbReference type="Proteomes" id="UP000027601">
    <property type="component" value="Unassembled WGS sequence"/>
</dbReference>
<dbReference type="RefSeq" id="WP_024996094.1">
    <property type="nucleotide sequence ID" value="NZ_ATZI01000005.1"/>
</dbReference>
<dbReference type="SUPFAM" id="SSF47413">
    <property type="entry name" value="lambda repressor-like DNA-binding domains"/>
    <property type="match status" value="1"/>
</dbReference>
<accession>A0A069D7H7</accession>
<dbReference type="Pfam" id="PF01381">
    <property type="entry name" value="HTH_3"/>
    <property type="match status" value="1"/>
</dbReference>
<dbReference type="PANTHER" id="PTHR36924:SF1">
    <property type="entry name" value="ANTITOXIN HIGA-1"/>
    <property type="match status" value="1"/>
</dbReference>
<organism evidence="3 4">
    <name type="scientific">Bacteroides graminisolvens DSM 19988 = JCM 15093</name>
    <dbReference type="NCBI Taxonomy" id="1121097"/>
    <lineage>
        <taxon>Bacteria</taxon>
        <taxon>Pseudomonadati</taxon>
        <taxon>Bacteroidota</taxon>
        <taxon>Bacteroidia</taxon>
        <taxon>Bacteroidales</taxon>
        <taxon>Bacteroidaceae</taxon>
        <taxon>Bacteroides</taxon>
    </lineage>
</organism>
<keyword evidence="4" id="KW-1185">Reference proteome</keyword>
<sequence length="104" mass="11821">MIANNIEPFIPTHPGEVLKDEIEYRGISQRKLASQMGVPYSQLNEILNAKRQLTVEYALLIEAVLDLPAEPLVKMQARYNMITTKRTPSFIEKLKKVRKIAAAL</sequence>
<dbReference type="OrthoDB" id="9796786at2"/>
<dbReference type="Gene3D" id="1.10.260.40">
    <property type="entry name" value="lambda repressor-like DNA-binding domains"/>
    <property type="match status" value="1"/>
</dbReference>
<name>A0A069D7H7_9BACE</name>
<proteinExistence type="predicted"/>
<evidence type="ECO:0000313" key="4">
    <source>
        <dbReference type="Proteomes" id="UP000027601"/>
    </source>
</evidence>
<feature type="domain" description="HTH cro/C1-type" evidence="2">
    <location>
        <begin position="18"/>
        <end position="72"/>
    </location>
</feature>
<dbReference type="PROSITE" id="PS50943">
    <property type="entry name" value="HTH_CROC1"/>
    <property type="match status" value="1"/>
</dbReference>
<dbReference type="CDD" id="cd00093">
    <property type="entry name" value="HTH_XRE"/>
    <property type="match status" value="1"/>
</dbReference>
<dbReference type="EMBL" id="BAJS01000005">
    <property type="protein sequence ID" value="GAK36109.1"/>
    <property type="molecule type" value="Genomic_DNA"/>
</dbReference>
<dbReference type="PANTHER" id="PTHR36924">
    <property type="entry name" value="ANTITOXIN HIGA-1"/>
    <property type="match status" value="1"/>
</dbReference>
<dbReference type="AlphaFoldDB" id="A0A069D7H7"/>
<dbReference type="eggNOG" id="COG3093">
    <property type="taxonomic scope" value="Bacteria"/>
</dbReference>
<dbReference type="GO" id="GO:0003677">
    <property type="term" value="F:DNA binding"/>
    <property type="evidence" value="ECO:0007669"/>
    <property type="project" value="UniProtKB-KW"/>
</dbReference>
<dbReference type="InterPro" id="IPR001387">
    <property type="entry name" value="Cro/C1-type_HTH"/>
</dbReference>
<dbReference type="STRING" id="1121097.GCA_000428125_01776"/>
<dbReference type="SMART" id="SM00530">
    <property type="entry name" value="HTH_XRE"/>
    <property type="match status" value="1"/>
</dbReference>
<dbReference type="InterPro" id="IPR013430">
    <property type="entry name" value="Toxin_antidote_HigA"/>
</dbReference>
<keyword evidence="1" id="KW-0238">DNA-binding</keyword>
<reference evidence="3 4" key="1">
    <citation type="journal article" date="2015" name="Microbes Environ.">
        <title>Distribution and evolution of nitrogen fixation genes in the phylum bacteroidetes.</title>
        <authorList>
            <person name="Inoue J."/>
            <person name="Oshima K."/>
            <person name="Suda W."/>
            <person name="Sakamoto M."/>
            <person name="Iino T."/>
            <person name="Noda S."/>
            <person name="Hongoh Y."/>
            <person name="Hattori M."/>
            <person name="Ohkuma M."/>
        </authorList>
    </citation>
    <scope>NUCLEOTIDE SEQUENCE [LARGE SCALE GENOMIC DNA]</scope>
    <source>
        <strain evidence="3 4">JCM 15093</strain>
    </source>
</reference>
<comment type="caution">
    <text evidence="3">The sequence shown here is derived from an EMBL/GenBank/DDBJ whole genome shotgun (WGS) entry which is preliminary data.</text>
</comment>
<dbReference type="InterPro" id="IPR010982">
    <property type="entry name" value="Lambda_DNA-bd_dom_sf"/>
</dbReference>
<evidence type="ECO:0000256" key="1">
    <source>
        <dbReference type="ARBA" id="ARBA00023125"/>
    </source>
</evidence>
<dbReference type="NCBIfam" id="TIGR02607">
    <property type="entry name" value="antidote_HigA"/>
    <property type="match status" value="1"/>
</dbReference>
<protein>
    <recommendedName>
        <fullName evidence="2">HTH cro/C1-type domain-containing protein</fullName>
    </recommendedName>
</protein>
<gene>
    <name evidence="3" type="ORF">JCM15093_1251</name>
</gene>
<evidence type="ECO:0000313" key="3">
    <source>
        <dbReference type="EMBL" id="GAK36109.1"/>
    </source>
</evidence>
<evidence type="ECO:0000259" key="2">
    <source>
        <dbReference type="PROSITE" id="PS50943"/>
    </source>
</evidence>